<reference evidence="2 3" key="1">
    <citation type="submission" date="2018-03" db="EMBL/GenBank/DDBJ databases">
        <title>Comparative analysis of microorganisms from saline springs in Andes Mountain Range, Colombia.</title>
        <authorList>
            <person name="Rubin E."/>
        </authorList>
    </citation>
    <scope>NUCLEOTIDE SEQUENCE [LARGE SCALE GENOMIC DNA]</scope>
    <source>
        <strain evidence="2 3">CG 23</strain>
    </source>
</reference>
<evidence type="ECO:0000256" key="1">
    <source>
        <dbReference type="SAM" id="Phobius"/>
    </source>
</evidence>
<organism evidence="2 3">
    <name type="scientific">Isoptericola halotolerans</name>
    <dbReference type="NCBI Taxonomy" id="300560"/>
    <lineage>
        <taxon>Bacteria</taxon>
        <taxon>Bacillati</taxon>
        <taxon>Actinomycetota</taxon>
        <taxon>Actinomycetes</taxon>
        <taxon>Micrococcales</taxon>
        <taxon>Promicromonosporaceae</taxon>
        <taxon>Isoptericola</taxon>
    </lineage>
</organism>
<dbReference type="RefSeq" id="WP_258176856.1">
    <property type="nucleotide sequence ID" value="NZ_PVTX01000001.1"/>
</dbReference>
<keyword evidence="1" id="KW-0472">Membrane</keyword>
<proteinExistence type="predicted"/>
<evidence type="ECO:0000313" key="2">
    <source>
        <dbReference type="EMBL" id="PRZ10205.1"/>
    </source>
</evidence>
<dbReference type="Proteomes" id="UP000239895">
    <property type="component" value="Unassembled WGS sequence"/>
</dbReference>
<name>A0ABX5EIF8_9MICO</name>
<gene>
    <name evidence="2" type="ORF">BCL65_101345</name>
</gene>
<sequence length="44" mass="4849">MSPTWMLPGGLIVLPLLVVALVGFVWFMVLLWRVRNRPGLAGAT</sequence>
<keyword evidence="1" id="KW-1133">Transmembrane helix</keyword>
<feature type="transmembrane region" description="Helical" evidence="1">
    <location>
        <begin position="12"/>
        <end position="32"/>
    </location>
</feature>
<protein>
    <submittedName>
        <fullName evidence="2">Uncharacterized protein</fullName>
    </submittedName>
</protein>
<keyword evidence="1" id="KW-0812">Transmembrane</keyword>
<dbReference type="EMBL" id="PVTX01000001">
    <property type="protein sequence ID" value="PRZ10205.1"/>
    <property type="molecule type" value="Genomic_DNA"/>
</dbReference>
<comment type="caution">
    <text evidence="2">The sequence shown here is derived from an EMBL/GenBank/DDBJ whole genome shotgun (WGS) entry which is preliminary data.</text>
</comment>
<accession>A0ABX5EIF8</accession>
<keyword evidence="3" id="KW-1185">Reference proteome</keyword>
<evidence type="ECO:0000313" key="3">
    <source>
        <dbReference type="Proteomes" id="UP000239895"/>
    </source>
</evidence>